<evidence type="ECO:0000256" key="1">
    <source>
        <dbReference type="SAM" id="MobiDB-lite"/>
    </source>
</evidence>
<accession>A0AAD3Y6U7</accession>
<comment type="caution">
    <text evidence="2">The sequence shown here is derived from an EMBL/GenBank/DDBJ whole genome shotgun (WGS) entry which is preliminary data.</text>
</comment>
<organism evidence="2 3">
    <name type="scientific">Nepenthes gracilis</name>
    <name type="common">Slender pitcher plant</name>
    <dbReference type="NCBI Taxonomy" id="150966"/>
    <lineage>
        <taxon>Eukaryota</taxon>
        <taxon>Viridiplantae</taxon>
        <taxon>Streptophyta</taxon>
        <taxon>Embryophyta</taxon>
        <taxon>Tracheophyta</taxon>
        <taxon>Spermatophyta</taxon>
        <taxon>Magnoliopsida</taxon>
        <taxon>eudicotyledons</taxon>
        <taxon>Gunneridae</taxon>
        <taxon>Pentapetalae</taxon>
        <taxon>Caryophyllales</taxon>
        <taxon>Nepenthaceae</taxon>
        <taxon>Nepenthes</taxon>
    </lineage>
</organism>
<dbReference type="Proteomes" id="UP001279734">
    <property type="component" value="Unassembled WGS sequence"/>
</dbReference>
<reference evidence="2" key="1">
    <citation type="submission" date="2023-05" db="EMBL/GenBank/DDBJ databases">
        <title>Nepenthes gracilis genome sequencing.</title>
        <authorList>
            <person name="Fukushima K."/>
        </authorList>
    </citation>
    <scope>NUCLEOTIDE SEQUENCE</scope>
    <source>
        <strain evidence="2">SING2019-196</strain>
    </source>
</reference>
<feature type="region of interest" description="Disordered" evidence="1">
    <location>
        <begin position="1"/>
        <end position="28"/>
    </location>
</feature>
<gene>
    <name evidence="2" type="ORF">Nepgr_033731</name>
</gene>
<proteinExistence type="predicted"/>
<feature type="compositionally biased region" description="Basic residues" evidence="1">
    <location>
        <begin position="1"/>
        <end position="12"/>
    </location>
</feature>
<keyword evidence="3" id="KW-1185">Reference proteome</keyword>
<name>A0AAD3Y6U7_NEPGR</name>
<evidence type="ECO:0000313" key="2">
    <source>
        <dbReference type="EMBL" id="GMH31887.1"/>
    </source>
</evidence>
<dbReference type="EMBL" id="BSYO01000043">
    <property type="protein sequence ID" value="GMH31887.1"/>
    <property type="molecule type" value="Genomic_DNA"/>
</dbReference>
<protein>
    <submittedName>
        <fullName evidence="2">Uncharacterized protein</fullName>
    </submittedName>
</protein>
<feature type="compositionally biased region" description="Low complexity" evidence="1">
    <location>
        <begin position="62"/>
        <end position="77"/>
    </location>
</feature>
<dbReference type="AlphaFoldDB" id="A0AAD3Y6U7"/>
<feature type="region of interest" description="Disordered" evidence="1">
    <location>
        <begin position="58"/>
        <end position="95"/>
    </location>
</feature>
<evidence type="ECO:0000313" key="3">
    <source>
        <dbReference type="Proteomes" id="UP001279734"/>
    </source>
</evidence>
<sequence length="95" mass="10341">MNAKCRPSRSHRNNISQTREKLAPGRATPKIASSIIGQHMISNSQPASALDNLATAFKHHQGQQMTSSGGSQQTTSTFTMPHSSCSIDHLDHCRK</sequence>